<dbReference type="PANTHER" id="PTHR43581:SF2">
    <property type="entry name" value="EXCINUCLEASE ATPASE SUBUNIT"/>
    <property type="match status" value="1"/>
</dbReference>
<evidence type="ECO:0000313" key="3">
    <source>
        <dbReference type="EMBL" id="RDU49358.1"/>
    </source>
</evidence>
<dbReference type="EMBL" id="QREV01000018">
    <property type="protein sequence ID" value="RDU49358.1"/>
    <property type="molecule type" value="Genomic_DNA"/>
</dbReference>
<dbReference type="InterPro" id="IPR003959">
    <property type="entry name" value="ATPase_AAA_core"/>
</dbReference>
<dbReference type="PIRSF" id="PIRSF034888">
    <property type="entry name" value="P-loop_UCP034888"/>
    <property type="match status" value="1"/>
</dbReference>
<dbReference type="Proteomes" id="UP000629596">
    <property type="component" value="Unassembled WGS sequence"/>
</dbReference>
<dbReference type="InterPro" id="IPR014592">
    <property type="entry name" value="P-loop_UCP034888"/>
</dbReference>
<protein>
    <submittedName>
        <fullName evidence="2">AAA family ATPase</fullName>
    </submittedName>
</protein>
<dbReference type="GO" id="GO:0016887">
    <property type="term" value="F:ATP hydrolysis activity"/>
    <property type="evidence" value="ECO:0007669"/>
    <property type="project" value="InterPro"/>
</dbReference>
<dbReference type="Gene3D" id="3.40.50.300">
    <property type="entry name" value="P-loop containing nucleotide triphosphate hydrolases"/>
    <property type="match status" value="1"/>
</dbReference>
<reference evidence="2 5" key="2">
    <citation type="submission" date="2020-08" db="EMBL/GenBank/DDBJ databases">
        <title>Genome public.</title>
        <authorList>
            <person name="Liu C."/>
            <person name="Sun Q."/>
        </authorList>
    </citation>
    <scope>NUCLEOTIDE SEQUENCE [LARGE SCALE GENOMIC DNA]</scope>
    <source>
        <strain evidence="2 5">426_9</strain>
    </source>
</reference>
<dbReference type="InterPro" id="IPR027417">
    <property type="entry name" value="P-loop_NTPase"/>
</dbReference>
<gene>
    <name evidence="3" type="ORF">DWU89_09480</name>
    <name evidence="2" type="ORF">H8784_09260</name>
</gene>
<dbReference type="RefSeq" id="WP_115499405.1">
    <property type="nucleotide sequence ID" value="NZ_JACRTI010000018.1"/>
</dbReference>
<proteinExistence type="predicted"/>
<dbReference type="InterPro" id="IPR051396">
    <property type="entry name" value="Bact_Antivir_Def_Nuclease"/>
</dbReference>
<dbReference type="Pfam" id="PF13304">
    <property type="entry name" value="AAA_21"/>
    <property type="match status" value="1"/>
</dbReference>
<dbReference type="SUPFAM" id="SSF52540">
    <property type="entry name" value="P-loop containing nucleoside triphosphate hydrolases"/>
    <property type="match status" value="1"/>
</dbReference>
<reference evidence="3 4" key="1">
    <citation type="submission" date="2018-07" db="EMBL/GenBank/DDBJ databases">
        <title>Parabacteroides acidifaciens nov. sp., isolated from human feces.</title>
        <authorList>
            <person name="Wang Y.J."/>
        </authorList>
    </citation>
    <scope>NUCLEOTIDE SEQUENCE [LARGE SCALE GENOMIC DNA]</scope>
    <source>
        <strain evidence="3 4">426-9</strain>
    </source>
</reference>
<evidence type="ECO:0000313" key="2">
    <source>
        <dbReference type="EMBL" id="MBC8601904.1"/>
    </source>
</evidence>
<dbReference type="EMBL" id="JACRTI010000018">
    <property type="protein sequence ID" value="MBC8601904.1"/>
    <property type="molecule type" value="Genomic_DNA"/>
</dbReference>
<dbReference type="PANTHER" id="PTHR43581">
    <property type="entry name" value="ATP/GTP PHOSPHATASE"/>
    <property type="match status" value="1"/>
</dbReference>
<name>A0A3D8HEI9_9BACT</name>
<evidence type="ECO:0000313" key="4">
    <source>
        <dbReference type="Proteomes" id="UP000256321"/>
    </source>
</evidence>
<keyword evidence="5" id="KW-1185">Reference proteome</keyword>
<dbReference type="AlphaFoldDB" id="A0A3D8HEI9"/>
<organism evidence="3 4">
    <name type="scientific">Parabacteroides acidifaciens</name>
    <dbReference type="NCBI Taxonomy" id="2290935"/>
    <lineage>
        <taxon>Bacteria</taxon>
        <taxon>Pseudomonadati</taxon>
        <taxon>Bacteroidota</taxon>
        <taxon>Bacteroidia</taxon>
        <taxon>Bacteroidales</taxon>
        <taxon>Tannerellaceae</taxon>
        <taxon>Parabacteroides</taxon>
    </lineage>
</organism>
<evidence type="ECO:0000259" key="1">
    <source>
        <dbReference type="Pfam" id="PF13304"/>
    </source>
</evidence>
<comment type="caution">
    <text evidence="3">The sequence shown here is derived from an EMBL/GenBank/DDBJ whole genome shotgun (WGS) entry which is preliminary data.</text>
</comment>
<dbReference type="Proteomes" id="UP000256321">
    <property type="component" value="Unassembled WGS sequence"/>
</dbReference>
<dbReference type="GO" id="GO:0005524">
    <property type="term" value="F:ATP binding"/>
    <property type="evidence" value="ECO:0007669"/>
    <property type="project" value="InterPro"/>
</dbReference>
<accession>A0A3D8HEI9</accession>
<sequence length="340" mass="38394">MINHIQIEDYKCLHDESLKIKPFTIITGVNSAGKSSLIQSVLLPVRKAGKNGQVLLDSIVNLTFDAIRNKYYNAKSVRISLDIDGVPIMYHGTNEHSMLFLSPEEDACLPIDIEQNLYYLSANRIGAELHSKISPQFKVGVVGEYILGSFEKEKSNPLIPELIKNDSSYTLSTQVNYWLSYILDTPTELQTERRLDDVVEVQYKSDGLGNISPFQLGAGVSYLTKMLIMCLRAKKNDVILIENPEIHLHPASQAKVGEFLAFIAKAGIQVIIETHCEHLIYKVGYEVYKKRFSKDNVTILYKEGIQNPFVVIDFKEDGKFTCDFPEGFFDATLAELLEME</sequence>
<evidence type="ECO:0000313" key="5">
    <source>
        <dbReference type="Proteomes" id="UP000629596"/>
    </source>
</evidence>
<feature type="domain" description="ATPase AAA-type core" evidence="1">
    <location>
        <begin position="193"/>
        <end position="275"/>
    </location>
</feature>